<dbReference type="Proteomes" id="UP000006330">
    <property type="component" value="Unassembled WGS sequence"/>
</dbReference>
<evidence type="ECO:0000313" key="3">
    <source>
        <dbReference type="EMBL" id="EKN13026.1"/>
    </source>
</evidence>
<feature type="chain" id="PRO_5003888182" description="Secretion system C-terminal sorting domain-containing protein" evidence="1">
    <location>
        <begin position="24"/>
        <end position="349"/>
    </location>
</feature>
<dbReference type="HOGENOM" id="CLU_684838_0_0_10"/>
<dbReference type="RefSeq" id="WP_007655544.1">
    <property type="nucleotide sequence ID" value="NZ_JH976473.1"/>
</dbReference>
<evidence type="ECO:0000259" key="2">
    <source>
        <dbReference type="Pfam" id="PF18962"/>
    </source>
</evidence>
<reference evidence="3 4" key="1">
    <citation type="submission" date="2012-02" db="EMBL/GenBank/DDBJ databases">
        <title>The Genome Sequence of Parabacteroides goldsteinii CL02T12C30.</title>
        <authorList>
            <consortium name="The Broad Institute Genome Sequencing Platform"/>
            <person name="Earl A."/>
            <person name="Ward D."/>
            <person name="Feldgarden M."/>
            <person name="Gevers D."/>
            <person name="Zitomersky N.L."/>
            <person name="Coyne M.J."/>
            <person name="Comstock L.E."/>
            <person name="Young S.K."/>
            <person name="Zeng Q."/>
            <person name="Gargeya S."/>
            <person name="Fitzgerald M."/>
            <person name="Haas B."/>
            <person name="Abouelleil A."/>
            <person name="Alvarado L."/>
            <person name="Arachchi H.M."/>
            <person name="Berlin A."/>
            <person name="Chapman S.B."/>
            <person name="Gearin G."/>
            <person name="Goldberg J."/>
            <person name="Griggs A."/>
            <person name="Gujja S."/>
            <person name="Hansen M."/>
            <person name="Heiman D."/>
            <person name="Howarth C."/>
            <person name="Larimer J."/>
            <person name="Lui A."/>
            <person name="MacDonald P.J.P."/>
            <person name="McCowen C."/>
            <person name="Montmayeur A."/>
            <person name="Murphy C."/>
            <person name="Neiman D."/>
            <person name="Pearson M."/>
            <person name="Priest M."/>
            <person name="Roberts A."/>
            <person name="Saif S."/>
            <person name="Shea T."/>
            <person name="Sisk P."/>
            <person name="Stolte C."/>
            <person name="Sykes S."/>
            <person name="Wortman J."/>
            <person name="Nusbaum C."/>
            <person name="Birren B."/>
        </authorList>
    </citation>
    <scope>NUCLEOTIDE SEQUENCE [LARGE SCALE GENOMIC DNA]</scope>
    <source>
        <strain evidence="3 4">CL02T12C30</strain>
    </source>
</reference>
<accession>K5ZNC2</accession>
<evidence type="ECO:0000313" key="4">
    <source>
        <dbReference type="Proteomes" id="UP000006330"/>
    </source>
</evidence>
<name>K5ZNC2_9BACT</name>
<feature type="signal peptide" evidence="1">
    <location>
        <begin position="1"/>
        <end position="23"/>
    </location>
</feature>
<dbReference type="OrthoDB" id="9875815at2"/>
<dbReference type="PATRIC" id="fig|999418.3.peg.3149"/>
<sequence>MKKFFTQTILLVIALLAGTSVKAVSYKIDGPDELTTHAVYSIATTDGSALPAGLTATWDYPSDFYRINFTNTTIELGRKTAEGYYTLSARLSNGTYVSKSIHAVKPVSPDPKPQPGLSQGDIRLDLYRISDLGNGGGNLLTSHTLESRNSFVTTTGDIYVSGEIWNTTSNVITLDPTKILVAFTNGDSPYTPIVYNGGGEKLTSLTLRAHDYHMVIIKIPANWPYHTKKTSDGYTYLNFYFKYVNNTPVLPIFTGSYCVTNGQKSNIAEKESSIAVSYHDASNVTVKSTDNVTIKSIRVIGTIGDLVKSQSYGNNCTETNFDLSNCKNGIYYIQVEKTNGVETAKIIKK</sequence>
<feature type="domain" description="Secretion system C-terminal sorting" evidence="2">
    <location>
        <begin position="283"/>
        <end position="347"/>
    </location>
</feature>
<gene>
    <name evidence="3" type="ORF">HMPREF1076_03090</name>
</gene>
<proteinExistence type="predicted"/>
<comment type="caution">
    <text evidence="3">The sequence shown here is derived from an EMBL/GenBank/DDBJ whole genome shotgun (WGS) entry which is preliminary data.</text>
</comment>
<keyword evidence="1" id="KW-0732">Signal</keyword>
<dbReference type="AlphaFoldDB" id="K5ZNC2"/>
<protein>
    <recommendedName>
        <fullName evidence="2">Secretion system C-terminal sorting domain-containing protein</fullName>
    </recommendedName>
</protein>
<evidence type="ECO:0000256" key="1">
    <source>
        <dbReference type="SAM" id="SignalP"/>
    </source>
</evidence>
<dbReference type="Pfam" id="PF18962">
    <property type="entry name" value="Por_Secre_tail"/>
    <property type="match status" value="1"/>
</dbReference>
<dbReference type="InterPro" id="IPR026444">
    <property type="entry name" value="Secre_tail"/>
</dbReference>
<dbReference type="NCBIfam" id="TIGR04183">
    <property type="entry name" value="Por_Secre_tail"/>
    <property type="match status" value="1"/>
</dbReference>
<dbReference type="EMBL" id="AGZO01000021">
    <property type="protein sequence ID" value="EKN13026.1"/>
    <property type="molecule type" value="Genomic_DNA"/>
</dbReference>
<organism evidence="3 4">
    <name type="scientific">Parabacteroides goldsteinii CL02T12C30</name>
    <dbReference type="NCBI Taxonomy" id="999418"/>
    <lineage>
        <taxon>Bacteria</taxon>
        <taxon>Pseudomonadati</taxon>
        <taxon>Bacteroidota</taxon>
        <taxon>Bacteroidia</taxon>
        <taxon>Bacteroidales</taxon>
        <taxon>Tannerellaceae</taxon>
        <taxon>Parabacteroides</taxon>
    </lineage>
</organism>